<name>R4MIK2_MYCTX</name>
<evidence type="ECO:0000256" key="12">
    <source>
        <dbReference type="NCBIfam" id="TIGR01345"/>
    </source>
</evidence>
<evidence type="ECO:0000256" key="13">
    <source>
        <dbReference type="PIRSR" id="PIRSR601465-50"/>
    </source>
</evidence>
<keyword evidence="5 11" id="KW-0808">Transferase</keyword>
<dbReference type="Pfam" id="PF20658">
    <property type="entry name" value="MSG_insertion"/>
    <property type="match status" value="1"/>
</dbReference>
<protein>
    <recommendedName>
        <fullName evidence="11 12">Malate synthase G</fullName>
        <ecNumber evidence="11 12">2.3.3.9</ecNumber>
    </recommendedName>
</protein>
<dbReference type="HAMAP" id="MF_00641">
    <property type="entry name" value="Malate_synth_G"/>
    <property type="match status" value="1"/>
</dbReference>
<comment type="subcellular location">
    <subcellularLocation>
        <location evidence="11 14">Cytoplasm</location>
    </subcellularLocation>
</comment>
<dbReference type="PATRIC" id="fig|1310114.3.peg.2679"/>
<dbReference type="GO" id="GO:0006099">
    <property type="term" value="P:tricarboxylic acid cycle"/>
    <property type="evidence" value="ECO:0007669"/>
    <property type="project" value="UniProtKB-KW"/>
</dbReference>
<dbReference type="CDD" id="cd00728">
    <property type="entry name" value="malate_synt_G"/>
    <property type="match status" value="1"/>
</dbReference>
<dbReference type="Pfam" id="PF20656">
    <property type="entry name" value="MS_N"/>
    <property type="match status" value="1"/>
</dbReference>
<evidence type="ECO:0000259" key="16">
    <source>
        <dbReference type="Pfam" id="PF01274"/>
    </source>
</evidence>
<dbReference type="PANTHER" id="PTHR42739">
    <property type="entry name" value="MALATE SYNTHASE G"/>
    <property type="match status" value="1"/>
</dbReference>
<dbReference type="InterPro" id="IPR001465">
    <property type="entry name" value="Malate_synthase_TIM"/>
</dbReference>
<dbReference type="KEGG" id="mtuc:J113_12740"/>
<dbReference type="InterPro" id="IPR048355">
    <property type="entry name" value="MS_C"/>
</dbReference>
<comment type="pathway">
    <text evidence="11 14">Carbohydrate metabolism; glyoxylate cycle; (S)-malate from isocitrate: step 2/2.</text>
</comment>
<evidence type="ECO:0000256" key="11">
    <source>
        <dbReference type="HAMAP-Rule" id="MF_00641"/>
    </source>
</evidence>
<feature type="modified residue" description="Cysteine sulfenic acid (-SOH)" evidence="11">
    <location>
        <position position="618"/>
    </location>
</feature>
<gene>
    <name evidence="11" type="primary">glcB</name>
    <name evidence="20" type="ORF">J113_12740</name>
</gene>
<keyword evidence="20" id="KW-0012">Acyltransferase</keyword>
<feature type="domain" description="Malate synthase C-terminal" evidence="19">
    <location>
        <begin position="592"/>
        <end position="696"/>
    </location>
</feature>
<dbReference type="AlphaFoldDB" id="R4MIK2"/>
<feature type="binding site" evidence="11">
    <location>
        <position position="542"/>
    </location>
    <ligand>
        <name>acetyl-CoA</name>
        <dbReference type="ChEBI" id="CHEBI:57288"/>
    </ligand>
</feature>
<feature type="binding site" evidence="11">
    <location>
        <position position="462"/>
    </location>
    <ligand>
        <name>Mg(2+)</name>
        <dbReference type="ChEBI" id="CHEBI:18420"/>
    </ligand>
</feature>
<evidence type="ECO:0000256" key="7">
    <source>
        <dbReference type="ARBA" id="ARBA00022842"/>
    </source>
</evidence>
<keyword evidence="3 11" id="KW-0963">Cytoplasm</keyword>
<evidence type="ECO:0000313" key="20">
    <source>
        <dbReference type="EMBL" id="AGL27277.1"/>
    </source>
</evidence>
<proteinExistence type="inferred from homology"/>
<feature type="binding site" evidence="11">
    <location>
        <position position="312"/>
    </location>
    <ligand>
        <name>acetyl-CoA</name>
        <dbReference type="ChEBI" id="CHEBI:57288"/>
    </ligand>
</feature>
<dbReference type="InterPro" id="IPR048357">
    <property type="entry name" value="MSG_insertion"/>
</dbReference>
<dbReference type="Gene3D" id="3.20.20.360">
    <property type="entry name" value="Malate synthase, domain 3"/>
    <property type="match status" value="2"/>
</dbReference>
<dbReference type="NCBIfam" id="NF002825">
    <property type="entry name" value="PRK02999.1"/>
    <property type="match status" value="1"/>
</dbReference>
<evidence type="ECO:0000256" key="2">
    <source>
        <dbReference type="ARBA" id="ARBA00022435"/>
    </source>
</evidence>
<dbReference type="GO" id="GO:0009436">
    <property type="term" value="P:glyoxylate catabolic process"/>
    <property type="evidence" value="ECO:0007669"/>
    <property type="project" value="TreeGrafter"/>
</dbReference>
<dbReference type="HOGENOM" id="CLU_028446_1_0_11"/>
<accession>R4MIK2</accession>
<comment type="caution">
    <text evidence="11">Lacks conserved residue(s) required for the propagation of feature annotation.</text>
</comment>
<comment type="catalytic activity">
    <reaction evidence="9 11 14">
        <text>glyoxylate + acetyl-CoA + H2O = (S)-malate + CoA + H(+)</text>
        <dbReference type="Rhea" id="RHEA:18181"/>
        <dbReference type="ChEBI" id="CHEBI:15377"/>
        <dbReference type="ChEBI" id="CHEBI:15378"/>
        <dbReference type="ChEBI" id="CHEBI:15589"/>
        <dbReference type="ChEBI" id="CHEBI:36655"/>
        <dbReference type="ChEBI" id="CHEBI:57287"/>
        <dbReference type="ChEBI" id="CHEBI:57288"/>
        <dbReference type="EC" id="2.3.3.9"/>
    </reaction>
</comment>
<feature type="active site" description="Proton donor" evidence="11 13">
    <location>
        <position position="632"/>
    </location>
</feature>
<feature type="active site" description="Proton acceptor" evidence="11 13">
    <location>
        <position position="339"/>
    </location>
</feature>
<feature type="binding site" evidence="11">
    <location>
        <position position="434"/>
    </location>
    <ligand>
        <name>glyoxylate</name>
        <dbReference type="ChEBI" id="CHEBI:36655"/>
    </ligand>
</feature>
<dbReference type="InterPro" id="IPR011076">
    <property type="entry name" value="Malate_synth_sf"/>
</dbReference>
<keyword evidence="6 11" id="KW-0479">Metal-binding</keyword>
<evidence type="ECO:0000259" key="19">
    <source>
        <dbReference type="Pfam" id="PF20659"/>
    </source>
</evidence>
<dbReference type="InterPro" id="IPR044856">
    <property type="entry name" value="Malate_synth_C_sf"/>
</dbReference>
<evidence type="ECO:0000256" key="6">
    <source>
        <dbReference type="ARBA" id="ARBA00022723"/>
    </source>
</evidence>
<feature type="domain" description="Malate synthase TIM barrel" evidence="16">
    <location>
        <begin position="336"/>
        <end position="579"/>
    </location>
</feature>
<feature type="binding site" evidence="11">
    <location>
        <position position="434"/>
    </location>
    <ligand>
        <name>Mg(2+)</name>
        <dbReference type="ChEBI" id="CHEBI:18420"/>
    </ligand>
</feature>
<evidence type="ECO:0000259" key="17">
    <source>
        <dbReference type="Pfam" id="PF20656"/>
    </source>
</evidence>
<evidence type="ECO:0000256" key="4">
    <source>
        <dbReference type="ARBA" id="ARBA00022532"/>
    </source>
</evidence>
<sequence>MTDRVSVGNLRIARVLYDFVNNEALPGTDIDPDSFWAGVDKVVADLTPQNQALLNARDELQAQIDKWHRRRVIEPIDMDAYRQFLTEIGYLLPEPDDFTITTSGVDAEITTTAGPQLVVPVLNARFALNAANARWGSLYDALYGTDVIPETDGAEKGPTYNKVRGDKVIAYARKFLDDSVPLSSGSFGDATGFTVQDGQLVVALPDKSTGLANPGQFAGYTGAAESPTSVLLINHGLHIEILIDPESQVGTTDRAGVKDVILESAITTIMDFEDSVAAVDAADKVLGYRNWLGLNKGDLAAAVDKDGTAFLRVLNRDRNYTAPGGGQFTLPGRSLMFVRNVGHLMTNDAIVDTDGSEVFEGIMDALFTGLIAIHGLKASDVNGPLINSRTGSIYIVKPKMHGPAEVAFTCELFSRVEDVLGLPQNTMKIGIMDEERRTTVNLKACIKAAADRVVFINTGFLDRTGDEIHTSMEAGPMVRKGTMKSQPWILAYEDHNVDAGLAAGFSGRAQVGGHVDNAELMADMVETKIAQPRAGASTAWVPSPTAATLHALHYHQVDVAAVQQGLAGKRRATIEQLLTIPLAKELAWAPDEIREEVDNNCQSILGYVVRWVDQGVGCSKVPDIHDVALMEDRATLRISSQLLANWLRHGVITSADVRASLERMAPLVDRQNAGDVAYRPMAPNFDDSIAFLAAQELILSGAQQPNGYTEPSMPDVVGSLRPGPLRSRPHRTGPVTMRPASGPLWGHRPLAGESRPHRAEPVRSSCLTGAGLRRRGRRRRYG</sequence>
<evidence type="ECO:0000256" key="8">
    <source>
        <dbReference type="ARBA" id="ARBA00023097"/>
    </source>
</evidence>
<feature type="domain" description="Malate synthase N-terminal" evidence="17">
    <location>
        <begin position="16"/>
        <end position="75"/>
    </location>
</feature>
<comment type="function">
    <text evidence="10 11">Involved in the glycolate utilization. Catalyzes the condensation and subsequent hydrolysis of acetyl-coenzyme A (acetyl-CoA) and glyoxylate to form malate and CoA.</text>
</comment>
<evidence type="ECO:0000256" key="15">
    <source>
        <dbReference type="SAM" id="MobiDB-lite"/>
    </source>
</evidence>
<keyword evidence="8 11" id="KW-0558">Oxidation</keyword>
<comment type="similarity">
    <text evidence="11 14">Belongs to the malate synthase family. GlcB subfamily.</text>
</comment>
<feature type="binding site" evidence="11">
    <location>
        <position position="275"/>
    </location>
    <ligand>
        <name>acetyl-CoA</name>
        <dbReference type="ChEBI" id="CHEBI:57288"/>
    </ligand>
</feature>
<evidence type="ECO:0000256" key="9">
    <source>
        <dbReference type="ARBA" id="ARBA00047918"/>
    </source>
</evidence>
<evidence type="ECO:0000313" key="21">
    <source>
        <dbReference type="Proteomes" id="UP000013548"/>
    </source>
</evidence>
<feature type="compositionally biased region" description="Basic residues" evidence="15">
    <location>
        <begin position="772"/>
        <end position="782"/>
    </location>
</feature>
<dbReference type="SUPFAM" id="SSF51645">
    <property type="entry name" value="Malate synthase G"/>
    <property type="match status" value="1"/>
</dbReference>
<comment type="cofactor">
    <cofactor evidence="1 11">
        <name>Mg(2+)</name>
        <dbReference type="ChEBI" id="CHEBI:18420"/>
    </cofactor>
</comment>
<feature type="domain" description="Malate synthase G alpha-beta insertion" evidence="18">
    <location>
        <begin position="160"/>
        <end position="234"/>
    </location>
</feature>
<dbReference type="GO" id="GO:0009986">
    <property type="term" value="C:cell surface"/>
    <property type="evidence" value="ECO:0007669"/>
    <property type="project" value="UniProtKB-ARBA"/>
</dbReference>
<dbReference type="FunFam" id="3.20.20.360:FF:000002">
    <property type="entry name" value="Malate synthase G"/>
    <property type="match status" value="1"/>
</dbReference>
<evidence type="ECO:0000256" key="14">
    <source>
        <dbReference type="RuleBase" id="RU003572"/>
    </source>
</evidence>
<dbReference type="InterPro" id="IPR046363">
    <property type="entry name" value="MS_N_TIM-barrel_dom"/>
</dbReference>
<dbReference type="EC" id="2.3.3.9" evidence="11 12"/>
<reference evidence="20 21" key="1">
    <citation type="journal article" date="2013" name="Genome Announc.">
        <title>Whole-Genome Sequences of Four Clinical Isolates of Mycobacterium tuberculosis from Tamil Nadu, South India.</title>
        <authorList>
            <person name="Narayanan S."/>
            <person name="Deshpande U."/>
        </authorList>
    </citation>
    <scope>NUCLEOTIDE SEQUENCE [LARGE SCALE GENOMIC DNA]</scope>
    <source>
        <strain evidence="20 21">CAS/NITR204</strain>
    </source>
</reference>
<comment type="subunit">
    <text evidence="11">Monomer.</text>
</comment>
<dbReference type="NCBIfam" id="TIGR01345">
    <property type="entry name" value="malate_syn_G"/>
    <property type="match status" value="1"/>
</dbReference>
<dbReference type="GO" id="GO:0005829">
    <property type="term" value="C:cytosol"/>
    <property type="evidence" value="ECO:0007669"/>
    <property type="project" value="TreeGrafter"/>
</dbReference>
<keyword evidence="4 11" id="KW-0816">Tricarboxylic acid cycle</keyword>
<feature type="region of interest" description="Disordered" evidence="15">
    <location>
        <begin position="715"/>
        <end position="782"/>
    </location>
</feature>
<evidence type="ECO:0000259" key="18">
    <source>
        <dbReference type="Pfam" id="PF20658"/>
    </source>
</evidence>
<feature type="binding site" evidence="11">
    <location>
        <begin position="459"/>
        <end position="462"/>
    </location>
    <ligand>
        <name>glyoxylate</name>
        <dbReference type="ChEBI" id="CHEBI:36655"/>
    </ligand>
</feature>
<dbReference type="Gene3D" id="1.20.1220.12">
    <property type="entry name" value="Malate synthase, domain III"/>
    <property type="match status" value="1"/>
</dbReference>
<dbReference type="GO" id="GO:0006097">
    <property type="term" value="P:glyoxylate cycle"/>
    <property type="evidence" value="ECO:0007669"/>
    <property type="project" value="UniProtKB-UniRule"/>
</dbReference>
<evidence type="ECO:0000256" key="3">
    <source>
        <dbReference type="ARBA" id="ARBA00022490"/>
    </source>
</evidence>
<dbReference type="GO" id="GO:0004474">
    <property type="term" value="F:malate synthase activity"/>
    <property type="evidence" value="ECO:0007669"/>
    <property type="project" value="UniProtKB-UniRule"/>
</dbReference>
<evidence type="ECO:0000256" key="10">
    <source>
        <dbReference type="ARBA" id="ARBA00054368"/>
    </source>
</evidence>
<keyword evidence="2 11" id="KW-0329">Glyoxylate bypass</keyword>
<dbReference type="InterPro" id="IPR006253">
    <property type="entry name" value="Malate_synthG"/>
</dbReference>
<dbReference type="EMBL" id="CP005386">
    <property type="protein sequence ID" value="AGL27277.1"/>
    <property type="molecule type" value="Genomic_DNA"/>
</dbReference>
<dbReference type="Proteomes" id="UP000013548">
    <property type="component" value="Chromosome"/>
</dbReference>
<evidence type="ECO:0000256" key="1">
    <source>
        <dbReference type="ARBA" id="ARBA00001946"/>
    </source>
</evidence>
<keyword evidence="7 11" id="KW-0460">Magnesium</keyword>
<dbReference type="Pfam" id="PF01274">
    <property type="entry name" value="MS_TIM-barrel"/>
    <property type="match status" value="1"/>
</dbReference>
<dbReference type="GO" id="GO:0000287">
    <property type="term" value="F:magnesium ion binding"/>
    <property type="evidence" value="ECO:0007669"/>
    <property type="project" value="TreeGrafter"/>
</dbReference>
<organism evidence="20 21">
    <name type="scientific">Mycobacterium tuberculosis CAS/NITR204</name>
    <dbReference type="NCBI Taxonomy" id="1310114"/>
    <lineage>
        <taxon>Bacteria</taxon>
        <taxon>Bacillati</taxon>
        <taxon>Actinomycetota</taxon>
        <taxon>Actinomycetes</taxon>
        <taxon>Mycobacteriales</taxon>
        <taxon>Mycobacteriaceae</taxon>
        <taxon>Mycobacterium</taxon>
        <taxon>Mycobacterium tuberculosis complex</taxon>
    </lineage>
</organism>
<dbReference type="UniPathway" id="UPA00703">
    <property type="reaction ID" value="UER00720"/>
</dbReference>
<feature type="binding site" evidence="11">
    <location>
        <position position="339"/>
    </location>
    <ligand>
        <name>glyoxylate</name>
        <dbReference type="ChEBI" id="CHEBI:36655"/>
    </ligand>
</feature>
<feature type="binding site" evidence="11">
    <location>
        <begin position="125"/>
        <end position="126"/>
    </location>
    <ligand>
        <name>acetyl-CoA</name>
        <dbReference type="ChEBI" id="CHEBI:57288"/>
    </ligand>
</feature>
<dbReference type="InterPro" id="IPR048356">
    <property type="entry name" value="MS_N"/>
</dbReference>
<dbReference type="PANTHER" id="PTHR42739:SF1">
    <property type="entry name" value="MALATE SYNTHASE G"/>
    <property type="match status" value="1"/>
</dbReference>
<feature type="binding site" evidence="11">
    <location>
        <position position="118"/>
    </location>
    <ligand>
        <name>acetyl-CoA</name>
        <dbReference type="ChEBI" id="CHEBI:57288"/>
    </ligand>
</feature>
<evidence type="ECO:0000256" key="5">
    <source>
        <dbReference type="ARBA" id="ARBA00022679"/>
    </source>
</evidence>
<dbReference type="Pfam" id="PF20659">
    <property type="entry name" value="MS_C"/>
    <property type="match status" value="1"/>
</dbReference>